<comment type="caution">
    <text evidence="2">The sequence shown here is derived from an EMBL/GenBank/DDBJ whole genome shotgun (WGS) entry which is preliminary data.</text>
</comment>
<feature type="compositionally biased region" description="Basic and acidic residues" evidence="1">
    <location>
        <begin position="1"/>
        <end position="11"/>
    </location>
</feature>
<proteinExistence type="predicted"/>
<reference evidence="2 3" key="1">
    <citation type="submission" date="2017-07" db="EMBL/GenBank/DDBJ databases">
        <title>Mechanisms for carbon and nitrogen cycling indicate functional differentiation within the Candidate Phyla Radiation.</title>
        <authorList>
            <person name="Danczak R.E."/>
            <person name="Johnston M.D."/>
            <person name="Kenah C."/>
            <person name="Slattery M."/>
            <person name="Wrighton K.C."/>
            <person name="Wilkins M.J."/>
        </authorList>
    </citation>
    <scope>NUCLEOTIDE SEQUENCE [LARGE SCALE GENOMIC DNA]</scope>
    <source>
        <strain evidence="2">Athens1014_28</strain>
    </source>
</reference>
<feature type="compositionally biased region" description="Basic and acidic residues" evidence="1">
    <location>
        <begin position="23"/>
        <end position="32"/>
    </location>
</feature>
<accession>A0A554LLC0</accession>
<dbReference type="EMBL" id="VMGN01000034">
    <property type="protein sequence ID" value="TSC93665.1"/>
    <property type="molecule type" value="Genomic_DNA"/>
</dbReference>
<gene>
    <name evidence="2" type="ORF">Athens101428_596</name>
</gene>
<dbReference type="Proteomes" id="UP000316495">
    <property type="component" value="Unassembled WGS sequence"/>
</dbReference>
<evidence type="ECO:0000256" key="1">
    <source>
        <dbReference type="SAM" id="MobiDB-lite"/>
    </source>
</evidence>
<organism evidence="2 3">
    <name type="scientific">Candidatus Berkelbacteria bacterium Athens1014_28</name>
    <dbReference type="NCBI Taxonomy" id="2017145"/>
    <lineage>
        <taxon>Bacteria</taxon>
        <taxon>Candidatus Berkelbacteria</taxon>
    </lineage>
</organism>
<feature type="non-terminal residue" evidence="2">
    <location>
        <position position="1"/>
    </location>
</feature>
<name>A0A554LLC0_9BACT</name>
<protein>
    <submittedName>
        <fullName evidence="2">Uncharacterized protein</fullName>
    </submittedName>
</protein>
<feature type="region of interest" description="Disordered" evidence="1">
    <location>
        <begin position="1"/>
        <end position="48"/>
    </location>
</feature>
<evidence type="ECO:0000313" key="3">
    <source>
        <dbReference type="Proteomes" id="UP000316495"/>
    </source>
</evidence>
<evidence type="ECO:0000313" key="2">
    <source>
        <dbReference type="EMBL" id="TSC93665.1"/>
    </source>
</evidence>
<dbReference type="AlphaFoldDB" id="A0A554LLC0"/>
<sequence length="48" mass="5515">LFPEVPVEKLPEYTLEEESNPDGTEKIEEKASSSKKLKGVEITVRRKR</sequence>